<evidence type="ECO:0000256" key="5">
    <source>
        <dbReference type="ARBA" id="ARBA00022432"/>
    </source>
</evidence>
<accession>A0ABQ6PSQ4</accession>
<evidence type="ECO:0000256" key="8">
    <source>
        <dbReference type="ARBA" id="ARBA00023004"/>
    </source>
</evidence>
<evidence type="ECO:0000256" key="10">
    <source>
        <dbReference type="ARBA" id="ARBA00023239"/>
    </source>
</evidence>
<dbReference type="EMBL" id="BTPD01000010">
    <property type="protein sequence ID" value="GMQ30612.1"/>
    <property type="molecule type" value="Genomic_DNA"/>
</dbReference>
<evidence type="ECO:0000313" key="14">
    <source>
        <dbReference type="Proteomes" id="UP001338309"/>
    </source>
</evidence>
<dbReference type="EC" id="4.3.1.17" evidence="4"/>
<sequence>MNLPSIFNDVVGPVMRGPSSSHCAASLRIARICHDLMGGRISSIEIDFDPDGSLATTHKDQGSDMGLFGGFLGWEAHDERLVDSEMHLKGAGISYTIRIIELENKHPNAYQITLTNPWETHRVVAISTGGGMIEVVEIDGAKVSLAGDRYMTLVYADSSDQVMNYLKQAGDWDSLEVLKGTSSMVLLTAQAPLDAILKEELSQIEGVKRIKEIRPVLPVLSSKNTQVPFITVEEMLAYNADKNLSLWELAVRYESQRGNISQDEVLAKMDEIRKILKSAVETGLRGTHFEDRILGPQSVKFKSLMEQKKLMDGDVLNRIIMYVSAIMEVKSSMGVIVAAPTAGSCGAMPGAVLGVADSLGLSEEETVKALMIAGLIGVFIAAHSTFAAEVGGCQAECGSGATMAAAALVYLGGGNLQQSLSAASMALQSSLGMICDPIGNRVEAPCLNRNVMAASNSLSCANMALADYDHLIPLDEVIETMYVVGKSIPNVSTRATASLCSVIFC</sequence>
<comment type="similarity">
    <text evidence="3">Belongs to the iron-sulfur dependent L-serine dehydratase family.</text>
</comment>
<keyword evidence="6" id="KW-0004">4Fe-4S</keyword>
<dbReference type="PANTHER" id="PTHR30182:SF1">
    <property type="entry name" value="L-SERINE DEHYDRATASE 1"/>
    <property type="match status" value="1"/>
</dbReference>
<dbReference type="InterPro" id="IPR005130">
    <property type="entry name" value="Ser_deHydtase-like_asu"/>
</dbReference>
<evidence type="ECO:0000256" key="1">
    <source>
        <dbReference type="ARBA" id="ARBA00001966"/>
    </source>
</evidence>
<gene>
    <name evidence="13" type="ORF">Aconfl_32550</name>
</gene>
<feature type="domain" description="Serine dehydratase-like alpha subunit" evidence="12">
    <location>
        <begin position="242"/>
        <end position="490"/>
    </location>
</feature>
<keyword evidence="10" id="KW-0456">Lyase</keyword>
<keyword evidence="5" id="KW-0312">Gluconeogenesis</keyword>
<comment type="pathway">
    <text evidence="2">Carbohydrate biosynthesis; gluconeogenesis.</text>
</comment>
<evidence type="ECO:0000256" key="11">
    <source>
        <dbReference type="ARBA" id="ARBA00049406"/>
    </source>
</evidence>
<keyword evidence="8" id="KW-0408">Iron</keyword>
<evidence type="ECO:0000256" key="9">
    <source>
        <dbReference type="ARBA" id="ARBA00023014"/>
    </source>
</evidence>
<organism evidence="13 14">
    <name type="scientific">Algoriphagus confluentis</name>
    <dbReference type="NCBI Taxonomy" id="1697556"/>
    <lineage>
        <taxon>Bacteria</taxon>
        <taxon>Pseudomonadati</taxon>
        <taxon>Bacteroidota</taxon>
        <taxon>Cytophagia</taxon>
        <taxon>Cytophagales</taxon>
        <taxon>Cyclobacteriaceae</taxon>
        <taxon>Algoriphagus</taxon>
    </lineage>
</organism>
<reference evidence="13 14" key="1">
    <citation type="submission" date="2023-08" db="EMBL/GenBank/DDBJ databases">
        <title>Draft genome sequence of Algoriphagus confluentis.</title>
        <authorList>
            <person name="Takatani N."/>
            <person name="Hosokawa M."/>
            <person name="Sawabe T."/>
        </authorList>
    </citation>
    <scope>NUCLEOTIDE SEQUENCE [LARGE SCALE GENOMIC DNA]</scope>
    <source>
        <strain evidence="13 14">NBRC 111222</strain>
    </source>
</reference>
<evidence type="ECO:0000313" key="13">
    <source>
        <dbReference type="EMBL" id="GMQ30612.1"/>
    </source>
</evidence>
<evidence type="ECO:0000256" key="2">
    <source>
        <dbReference type="ARBA" id="ARBA00004742"/>
    </source>
</evidence>
<keyword evidence="7" id="KW-0479">Metal-binding</keyword>
<keyword evidence="9" id="KW-0411">Iron-sulfur</keyword>
<evidence type="ECO:0000259" key="12">
    <source>
        <dbReference type="Pfam" id="PF03313"/>
    </source>
</evidence>
<proteinExistence type="inferred from homology"/>
<dbReference type="Proteomes" id="UP001338309">
    <property type="component" value="Unassembled WGS sequence"/>
</dbReference>
<dbReference type="RefSeq" id="WP_338225320.1">
    <property type="nucleotide sequence ID" value="NZ_BTPD01000010.1"/>
</dbReference>
<comment type="cofactor">
    <cofactor evidence="1">
        <name>[4Fe-4S] cluster</name>
        <dbReference type="ChEBI" id="CHEBI:49883"/>
    </cofactor>
</comment>
<protein>
    <recommendedName>
        <fullName evidence="4">L-serine ammonia-lyase</fullName>
        <ecNumber evidence="4">4.3.1.17</ecNumber>
    </recommendedName>
</protein>
<dbReference type="Pfam" id="PF03313">
    <property type="entry name" value="SDH_alpha"/>
    <property type="match status" value="1"/>
</dbReference>
<evidence type="ECO:0000256" key="4">
    <source>
        <dbReference type="ARBA" id="ARBA00012093"/>
    </source>
</evidence>
<evidence type="ECO:0000256" key="6">
    <source>
        <dbReference type="ARBA" id="ARBA00022485"/>
    </source>
</evidence>
<name>A0ABQ6PSQ4_9BACT</name>
<evidence type="ECO:0000256" key="3">
    <source>
        <dbReference type="ARBA" id="ARBA00008636"/>
    </source>
</evidence>
<comment type="catalytic activity">
    <reaction evidence="11">
        <text>L-serine = pyruvate + NH4(+)</text>
        <dbReference type="Rhea" id="RHEA:19169"/>
        <dbReference type="ChEBI" id="CHEBI:15361"/>
        <dbReference type="ChEBI" id="CHEBI:28938"/>
        <dbReference type="ChEBI" id="CHEBI:33384"/>
        <dbReference type="EC" id="4.3.1.17"/>
    </reaction>
</comment>
<dbReference type="SUPFAM" id="SSF143548">
    <property type="entry name" value="Serine metabolism enzymes domain"/>
    <property type="match status" value="1"/>
</dbReference>
<comment type="caution">
    <text evidence="13">The sequence shown here is derived from an EMBL/GenBank/DDBJ whole genome shotgun (WGS) entry which is preliminary data.</text>
</comment>
<dbReference type="InterPro" id="IPR051318">
    <property type="entry name" value="Fe-S_L-Ser"/>
</dbReference>
<evidence type="ECO:0000256" key="7">
    <source>
        <dbReference type="ARBA" id="ARBA00022723"/>
    </source>
</evidence>
<dbReference type="InterPro" id="IPR029009">
    <property type="entry name" value="ASB_dom_sf"/>
</dbReference>
<keyword evidence="14" id="KW-1185">Reference proteome</keyword>
<dbReference type="Gene3D" id="3.30.1330.90">
    <property type="entry name" value="D-3-phosphoglycerate dehydrogenase, domain 3"/>
    <property type="match status" value="1"/>
</dbReference>
<dbReference type="PANTHER" id="PTHR30182">
    <property type="entry name" value="L-SERINE DEHYDRATASE"/>
    <property type="match status" value="1"/>
</dbReference>